<proteinExistence type="predicted"/>
<feature type="compositionally biased region" description="Pro residues" evidence="1">
    <location>
        <begin position="281"/>
        <end position="293"/>
    </location>
</feature>
<sequence length="409" mass="46103">MEGVQVPVWGKHGVRREWEKVYSYWDYQTLQTTFVAETMDYLHDLYNAMSTKAPQIKLDEEDGEENEPTNSSSNQQPPLSSSSTSRDHPPHLDPKGKGKAVKSSNDIIASTMVTTDELPSLQADQLLTPPSRKKGVKFADPPSHYDPENPAETPATRMRIHHVDIVNPPSDRRLSRLGLEHATPLSRSSRYQELTERRYPSNSVVDRTDSSDSNRQPPSAPPPPPRPPNLSNGGADQRNDNRGPPSRGSSSVTRSSAGGNPGDPDDSDSSDGDDDRRNRPPPRNHPIGPPNLPGAPSRQPRSSRAEDPGEYYFEMKLKPESVPQWNGNPETLGSWIIKLQTLAHRNESCFKALGRIVPERLTKDAERWYWSQSYNVRERAEKDWYSIRDHIMSYFMNSHWLSKQKAKAL</sequence>
<dbReference type="STRING" id="50990.A0A4Y7PK01"/>
<feature type="region of interest" description="Disordered" evidence="1">
    <location>
        <begin position="59"/>
        <end position="102"/>
    </location>
</feature>
<dbReference type="Proteomes" id="UP000294933">
    <property type="component" value="Unassembled WGS sequence"/>
</dbReference>
<feature type="compositionally biased region" description="Low complexity" evidence="1">
    <location>
        <begin position="242"/>
        <end position="258"/>
    </location>
</feature>
<evidence type="ECO:0000313" key="2">
    <source>
        <dbReference type="EMBL" id="TDL15376.1"/>
    </source>
</evidence>
<feature type="region of interest" description="Disordered" evidence="1">
    <location>
        <begin position="119"/>
        <end position="306"/>
    </location>
</feature>
<gene>
    <name evidence="2" type="ORF">BD410DRAFT_808956</name>
</gene>
<keyword evidence="3" id="KW-1185">Reference proteome</keyword>
<feature type="compositionally biased region" description="Pro residues" evidence="1">
    <location>
        <begin position="218"/>
        <end position="228"/>
    </location>
</feature>
<dbReference type="EMBL" id="ML170277">
    <property type="protein sequence ID" value="TDL15376.1"/>
    <property type="molecule type" value="Genomic_DNA"/>
</dbReference>
<dbReference type="OrthoDB" id="3203159at2759"/>
<organism evidence="2 3">
    <name type="scientific">Rickenella mellea</name>
    <dbReference type="NCBI Taxonomy" id="50990"/>
    <lineage>
        <taxon>Eukaryota</taxon>
        <taxon>Fungi</taxon>
        <taxon>Dikarya</taxon>
        <taxon>Basidiomycota</taxon>
        <taxon>Agaricomycotina</taxon>
        <taxon>Agaricomycetes</taxon>
        <taxon>Hymenochaetales</taxon>
        <taxon>Rickenellaceae</taxon>
        <taxon>Rickenella</taxon>
    </lineage>
</organism>
<feature type="compositionally biased region" description="Acidic residues" evidence="1">
    <location>
        <begin position="263"/>
        <end position="273"/>
    </location>
</feature>
<accession>A0A4Y7PK01</accession>
<dbReference type="AlphaFoldDB" id="A0A4Y7PK01"/>
<name>A0A4Y7PK01_9AGAM</name>
<dbReference type="VEuPathDB" id="FungiDB:BD410DRAFT_808956"/>
<feature type="compositionally biased region" description="Basic and acidic residues" evidence="1">
    <location>
        <begin position="85"/>
        <end position="96"/>
    </location>
</feature>
<protein>
    <submittedName>
        <fullName evidence="2">Uncharacterized protein</fullName>
    </submittedName>
</protein>
<reference evidence="2 3" key="1">
    <citation type="submission" date="2018-06" db="EMBL/GenBank/DDBJ databases">
        <title>A transcriptomic atlas of mushroom development highlights an independent origin of complex multicellularity.</title>
        <authorList>
            <consortium name="DOE Joint Genome Institute"/>
            <person name="Krizsan K."/>
            <person name="Almasi E."/>
            <person name="Merenyi Z."/>
            <person name="Sahu N."/>
            <person name="Viragh M."/>
            <person name="Koszo T."/>
            <person name="Mondo S."/>
            <person name="Kiss B."/>
            <person name="Balint B."/>
            <person name="Kues U."/>
            <person name="Barry K."/>
            <person name="Hegedus J.C."/>
            <person name="Henrissat B."/>
            <person name="Johnson J."/>
            <person name="Lipzen A."/>
            <person name="Ohm R."/>
            <person name="Nagy I."/>
            <person name="Pangilinan J."/>
            <person name="Yan J."/>
            <person name="Xiong Y."/>
            <person name="Grigoriev I.V."/>
            <person name="Hibbett D.S."/>
            <person name="Nagy L.G."/>
        </authorList>
    </citation>
    <scope>NUCLEOTIDE SEQUENCE [LARGE SCALE GENOMIC DNA]</scope>
    <source>
        <strain evidence="2 3">SZMC22713</strain>
    </source>
</reference>
<evidence type="ECO:0000313" key="3">
    <source>
        <dbReference type="Proteomes" id="UP000294933"/>
    </source>
</evidence>
<evidence type="ECO:0000256" key="1">
    <source>
        <dbReference type="SAM" id="MobiDB-lite"/>
    </source>
</evidence>
<feature type="compositionally biased region" description="Low complexity" evidence="1">
    <location>
        <begin position="68"/>
        <end position="84"/>
    </location>
</feature>